<proteinExistence type="predicted"/>
<organism evidence="3 4">
    <name type="scientific">Ruthenibacterium lactatiformans</name>
    <dbReference type="NCBI Taxonomy" id="1550024"/>
    <lineage>
        <taxon>Bacteria</taxon>
        <taxon>Bacillati</taxon>
        <taxon>Bacillota</taxon>
        <taxon>Clostridia</taxon>
        <taxon>Eubacteriales</taxon>
        <taxon>Oscillospiraceae</taxon>
        <taxon>Ruthenibacterium</taxon>
    </lineage>
</organism>
<dbReference type="InterPro" id="IPR019080">
    <property type="entry name" value="YqaJ_viral_recombinase"/>
</dbReference>
<feature type="domain" description="YqaJ viral recombinase" evidence="2">
    <location>
        <begin position="68"/>
        <end position="208"/>
    </location>
</feature>
<evidence type="ECO:0000313" key="4">
    <source>
        <dbReference type="Proteomes" id="UP000472755"/>
    </source>
</evidence>
<dbReference type="SUPFAM" id="SSF52980">
    <property type="entry name" value="Restriction endonuclease-like"/>
    <property type="match status" value="1"/>
</dbReference>
<dbReference type="PANTHER" id="PTHR46609">
    <property type="entry name" value="EXONUCLEASE, PHAGE-TYPE/RECB, C-TERMINAL DOMAIN-CONTAINING PROTEIN"/>
    <property type="match status" value="1"/>
</dbReference>
<evidence type="ECO:0000259" key="2">
    <source>
        <dbReference type="Pfam" id="PF09588"/>
    </source>
</evidence>
<dbReference type="Proteomes" id="UP000472755">
    <property type="component" value="Unassembled WGS sequence"/>
</dbReference>
<dbReference type="InterPro" id="IPR011604">
    <property type="entry name" value="PDDEXK-like_dom_sf"/>
</dbReference>
<dbReference type="InterPro" id="IPR051703">
    <property type="entry name" value="NF-kappa-B_Signaling_Reg"/>
</dbReference>
<accession>A0A6L6LWB3</accession>
<reference evidence="3 4" key="1">
    <citation type="journal article" date="2019" name="Nat. Med.">
        <title>A library of human gut bacterial isolates paired with longitudinal multiomics data enables mechanistic microbiome research.</title>
        <authorList>
            <person name="Poyet M."/>
            <person name="Groussin M."/>
            <person name="Gibbons S.M."/>
            <person name="Avila-Pacheco J."/>
            <person name="Jiang X."/>
            <person name="Kearney S.M."/>
            <person name="Perrotta A.R."/>
            <person name="Berdy B."/>
            <person name="Zhao S."/>
            <person name="Lieberman T.D."/>
            <person name="Swanson P.K."/>
            <person name="Smith M."/>
            <person name="Roesemann S."/>
            <person name="Alexander J.E."/>
            <person name="Rich S.A."/>
            <person name="Livny J."/>
            <person name="Vlamakis H."/>
            <person name="Clish C."/>
            <person name="Bullock K."/>
            <person name="Deik A."/>
            <person name="Scott J."/>
            <person name="Pierce K.A."/>
            <person name="Xavier R.J."/>
            <person name="Alm E.J."/>
        </authorList>
    </citation>
    <scope>NUCLEOTIDE SEQUENCE [LARGE SCALE GENOMIC DNA]</scope>
    <source>
        <strain evidence="3 4">BIOML-A4</strain>
    </source>
</reference>
<gene>
    <name evidence="3" type="ORF">GMD59_14825</name>
</gene>
<dbReference type="InterPro" id="IPR011335">
    <property type="entry name" value="Restrct_endonuc-II-like"/>
</dbReference>
<dbReference type="AlphaFoldDB" id="A0A6L6LWB3"/>
<evidence type="ECO:0000313" key="3">
    <source>
        <dbReference type="EMBL" id="MTS28549.1"/>
    </source>
</evidence>
<name>A0A6L6LWB3_9FIRM</name>
<dbReference type="GO" id="GO:0016787">
    <property type="term" value="F:hydrolase activity"/>
    <property type="evidence" value="ECO:0007669"/>
    <property type="project" value="UniProtKB-KW"/>
</dbReference>
<sequence length="396" mass="44929">MSTYDGTQKANSGCAQNIPYHIFRTSYVDNLRQDALAMASSEAIAFCDVDNFSGPEIECDASTLTEDEWQKRRAHTIGGSDCAAIFGENRYKTNLDVYYEKIGQQPVFAQEETPESRLNKLWGHIAEEYIKQWIAERYPYCEIFYDTNIYRYPEKPYITANIDGMMRKPDGSYCLLEFKTANSMKKGEWENGNVPPQYIYQVRQYMAILGVWECIVVCMFDRDNVVANTVVRDLDEEMRIIDGLDEFWNDHVLPRIPPEPLGTADGIISTLQRYGGPANPRADRVRLTGDELEELCRQCVEMSLEKARAKKMADEVDARCKELSIGLIAALGNATDGALTSADGTTEYQIRYRPRKAPKKVDFDMLQARYPDAFAACVSQEAEGSRTFGIKAIARN</sequence>
<dbReference type="Pfam" id="PF09588">
    <property type="entry name" value="YqaJ"/>
    <property type="match status" value="1"/>
</dbReference>
<dbReference type="RefSeq" id="WP_155202477.1">
    <property type="nucleotide sequence ID" value="NZ_WMZN01000032.1"/>
</dbReference>
<dbReference type="Gene3D" id="3.90.320.10">
    <property type="match status" value="1"/>
</dbReference>
<keyword evidence="1" id="KW-0378">Hydrolase</keyword>
<comment type="caution">
    <text evidence="3">The sequence shown here is derived from an EMBL/GenBank/DDBJ whole genome shotgun (WGS) entry which is preliminary data.</text>
</comment>
<dbReference type="PANTHER" id="PTHR46609:SF6">
    <property type="entry name" value="EXONUCLEASE, PHAGE-TYPE_RECB, C-TERMINAL DOMAIN-CONTAINING PROTEIN-RELATED"/>
    <property type="match status" value="1"/>
</dbReference>
<protein>
    <recommendedName>
        <fullName evidence="2">YqaJ viral recombinase domain-containing protein</fullName>
    </recommendedName>
</protein>
<dbReference type="EMBL" id="WMZU01000029">
    <property type="protein sequence ID" value="MTS28549.1"/>
    <property type="molecule type" value="Genomic_DNA"/>
</dbReference>
<evidence type="ECO:0000256" key="1">
    <source>
        <dbReference type="ARBA" id="ARBA00022801"/>
    </source>
</evidence>